<dbReference type="Pfam" id="PF12146">
    <property type="entry name" value="Hydrolase_4"/>
    <property type="match status" value="1"/>
</dbReference>
<feature type="domain" description="Serine aminopeptidase S33" evidence="1">
    <location>
        <begin position="92"/>
        <end position="334"/>
    </location>
</feature>
<dbReference type="GO" id="GO:0052689">
    <property type="term" value="F:carboxylic ester hydrolase activity"/>
    <property type="evidence" value="ECO:0007669"/>
    <property type="project" value="TreeGrafter"/>
</dbReference>
<gene>
    <name evidence="2" type="ORF">CRP01_37660</name>
</gene>
<accession>A0A2D0MYP5</accession>
<reference evidence="2 3" key="1">
    <citation type="submission" date="2017-10" db="EMBL/GenBank/DDBJ databases">
        <title>The draft genome sequence of Lewinella nigricans NBRC 102662.</title>
        <authorList>
            <person name="Wang K."/>
        </authorList>
    </citation>
    <scope>NUCLEOTIDE SEQUENCE [LARGE SCALE GENOMIC DNA]</scope>
    <source>
        <strain evidence="2 3">NBRC 102662</strain>
    </source>
</reference>
<keyword evidence="2" id="KW-0378">Hydrolase</keyword>
<dbReference type="InterPro" id="IPR029058">
    <property type="entry name" value="AB_hydrolase_fold"/>
</dbReference>
<organism evidence="2 3">
    <name type="scientific">Flavilitoribacter nigricans (strain ATCC 23147 / DSM 23189 / NBRC 102662 / NCIMB 1420 / SS-2)</name>
    <name type="common">Lewinella nigricans</name>
    <dbReference type="NCBI Taxonomy" id="1122177"/>
    <lineage>
        <taxon>Bacteria</taxon>
        <taxon>Pseudomonadati</taxon>
        <taxon>Bacteroidota</taxon>
        <taxon>Saprospiria</taxon>
        <taxon>Saprospirales</taxon>
        <taxon>Lewinellaceae</taxon>
        <taxon>Flavilitoribacter</taxon>
    </lineage>
</organism>
<dbReference type="PANTHER" id="PTHR43265">
    <property type="entry name" value="ESTERASE ESTD"/>
    <property type="match status" value="1"/>
</dbReference>
<protein>
    <submittedName>
        <fullName evidence="2">Alpha/beta hydrolase</fullName>
    </submittedName>
</protein>
<keyword evidence="3" id="KW-1185">Reference proteome</keyword>
<dbReference type="Gene3D" id="3.40.50.1820">
    <property type="entry name" value="alpha/beta hydrolase"/>
    <property type="match status" value="1"/>
</dbReference>
<dbReference type="InterPro" id="IPR022742">
    <property type="entry name" value="Hydrolase_4"/>
</dbReference>
<dbReference type="InterPro" id="IPR053145">
    <property type="entry name" value="AB_hydrolase_Est10"/>
</dbReference>
<dbReference type="PANTHER" id="PTHR43265:SF1">
    <property type="entry name" value="ESTERASE ESTD"/>
    <property type="match status" value="1"/>
</dbReference>
<sequence>MVHRTSILSEIILLSLFFLTCQHRTPLQNNETTRQINSIAASASLSSRPFDFQFANKKYSGLLDLPKDQEASSLMILVPGHGKTNVASGKWNIELRTTLNEMGIAIYAYDKAGCGNSEGTYDHNQTVEDSSEEILAAIQQLKKKKVPGSNTIGLWGISRAGWIIPLVIKKDQSIAYWISVSGPNHLSNMKYLLTTNWRIQGKSETEIETLVTEWKNGFDIQRTGGSYDEYVSATPNLSNDDFIQVVRGGAYTEERFLNYQQYLLEHQPEIDPESGIEVIVSDFEAVLNHVDCPVLAIFGEKDSQVDCQETSSLYNKVFKENLTVAVLPNCNHHMQVCETGGFTENANELKKKGLGQACEDYFEVIADWISERVLD</sequence>
<comment type="caution">
    <text evidence="2">The sequence shown here is derived from an EMBL/GenBank/DDBJ whole genome shotgun (WGS) entry which is preliminary data.</text>
</comment>
<evidence type="ECO:0000259" key="1">
    <source>
        <dbReference type="Pfam" id="PF12146"/>
    </source>
</evidence>
<dbReference type="RefSeq" id="WP_099155263.1">
    <property type="nucleotide sequence ID" value="NZ_PDUD01000056.1"/>
</dbReference>
<dbReference type="EMBL" id="PDUD01000056">
    <property type="protein sequence ID" value="PHN01394.1"/>
    <property type="molecule type" value="Genomic_DNA"/>
</dbReference>
<dbReference type="Proteomes" id="UP000223913">
    <property type="component" value="Unassembled WGS sequence"/>
</dbReference>
<dbReference type="AlphaFoldDB" id="A0A2D0MYP5"/>
<evidence type="ECO:0000313" key="2">
    <source>
        <dbReference type="EMBL" id="PHN01394.1"/>
    </source>
</evidence>
<evidence type="ECO:0000313" key="3">
    <source>
        <dbReference type="Proteomes" id="UP000223913"/>
    </source>
</evidence>
<name>A0A2D0MYP5_FLAN2</name>
<proteinExistence type="predicted"/>
<dbReference type="OrthoDB" id="9809549at2"/>
<dbReference type="SUPFAM" id="SSF53474">
    <property type="entry name" value="alpha/beta-Hydrolases"/>
    <property type="match status" value="1"/>
</dbReference>